<dbReference type="PIRSF" id="PIRSF000747">
    <property type="entry name" value="RPB5"/>
    <property type="match status" value="1"/>
</dbReference>
<evidence type="ECO:0000256" key="2">
    <source>
        <dbReference type="ARBA" id="ARBA00020809"/>
    </source>
</evidence>
<dbReference type="NCBIfam" id="NF007129">
    <property type="entry name" value="PRK09570.1"/>
    <property type="match status" value="1"/>
</dbReference>
<evidence type="ECO:0000256" key="6">
    <source>
        <dbReference type="ARBA" id="ARBA00025765"/>
    </source>
</evidence>
<comment type="similarity">
    <text evidence="6">Belongs to the archaeal Rpo5/eukaryotic RPB5 RNA polymerase subunit family.</text>
</comment>
<evidence type="ECO:0000256" key="8">
    <source>
        <dbReference type="ARBA" id="ARBA00060082"/>
    </source>
</evidence>
<feature type="domain" description="RNA polymerase subunit H/Rpb5 C-terminal" evidence="10">
    <location>
        <begin position="141"/>
        <end position="213"/>
    </location>
</feature>
<reference evidence="12" key="1">
    <citation type="submission" date="2017-11" db="EMBL/GenBank/DDBJ databases">
        <title>The sensing device of the deep-sea amphipod.</title>
        <authorList>
            <person name="Kobayashi H."/>
            <person name="Nagahama T."/>
            <person name="Arai W."/>
            <person name="Sasagawa Y."/>
            <person name="Umeda M."/>
            <person name="Hayashi T."/>
            <person name="Nikaido I."/>
            <person name="Watanabe H."/>
            <person name="Oguri K."/>
            <person name="Kitazato H."/>
            <person name="Fujioka K."/>
            <person name="Kido Y."/>
            <person name="Takami H."/>
        </authorList>
    </citation>
    <scope>NUCLEOTIDE SEQUENCE</scope>
    <source>
        <tissue evidence="12">Whole body</tissue>
    </source>
</reference>
<name>A0A6A7GBA5_9CRUS</name>
<dbReference type="PANTHER" id="PTHR10535">
    <property type="entry name" value="DNA-DIRECTED RNA POLYMERASES I, II, AND III SUBUNIT RPABC1"/>
    <property type="match status" value="1"/>
</dbReference>
<sequence>MEQYNPEYSRQWRVHRTLCQMLRDRSYVVEDTLMDLELSEFVEKFESIDMAEDVKLIRRDDLTLRVVHESNADDVMFVFFSEETKVGVPQLQVLMRRLVSDGAKKAIIIIRETITPFAKKVLLSLPSTIIVEQFQETELLVNITRHVLVPQHILLEEHEKKMLLEKYHLKDTQLPRIQKSDPVARYYGLLRGQVVKIVRPSETAGRYVTYRLVV</sequence>
<evidence type="ECO:0000256" key="4">
    <source>
        <dbReference type="ARBA" id="ARBA00023163"/>
    </source>
</evidence>
<dbReference type="GO" id="GO:0005665">
    <property type="term" value="C:RNA polymerase II, core complex"/>
    <property type="evidence" value="ECO:0007669"/>
    <property type="project" value="TreeGrafter"/>
</dbReference>
<evidence type="ECO:0000259" key="10">
    <source>
        <dbReference type="Pfam" id="PF01191"/>
    </source>
</evidence>
<dbReference type="Pfam" id="PF03871">
    <property type="entry name" value="RNA_pol_Rpb5_N"/>
    <property type="match status" value="1"/>
</dbReference>
<dbReference type="SUPFAM" id="SSF53036">
    <property type="entry name" value="Eukaryotic RPB5 N-terminal domain"/>
    <property type="match status" value="1"/>
</dbReference>
<organism evidence="12">
    <name type="scientific">Hirondellea gigas</name>
    <dbReference type="NCBI Taxonomy" id="1518452"/>
    <lineage>
        <taxon>Eukaryota</taxon>
        <taxon>Metazoa</taxon>
        <taxon>Ecdysozoa</taxon>
        <taxon>Arthropoda</taxon>
        <taxon>Crustacea</taxon>
        <taxon>Multicrustacea</taxon>
        <taxon>Malacostraca</taxon>
        <taxon>Eumalacostraca</taxon>
        <taxon>Peracarida</taxon>
        <taxon>Amphipoda</taxon>
        <taxon>Amphilochidea</taxon>
        <taxon>Lysianassida</taxon>
        <taxon>Lysianassidira</taxon>
        <taxon>Lysianassoidea</taxon>
        <taxon>Lysianassidae</taxon>
        <taxon>Hirondellea</taxon>
    </lineage>
</organism>
<evidence type="ECO:0000256" key="5">
    <source>
        <dbReference type="ARBA" id="ARBA00023242"/>
    </source>
</evidence>
<dbReference type="SUPFAM" id="SSF55287">
    <property type="entry name" value="RPB5-like RNA polymerase subunit"/>
    <property type="match status" value="1"/>
</dbReference>
<dbReference type="InterPro" id="IPR005571">
    <property type="entry name" value="RNA_pol_Rpb5_N"/>
</dbReference>
<feature type="domain" description="RNA polymerase Rpb5 N-terminal" evidence="11">
    <location>
        <begin position="7"/>
        <end position="97"/>
    </location>
</feature>
<keyword evidence="5" id="KW-0539">Nucleus</keyword>
<dbReference type="Gene3D" id="3.40.1340.10">
    <property type="entry name" value="RNA polymerase, Rpb5, N-terminal domain"/>
    <property type="match status" value="1"/>
</dbReference>
<protein>
    <recommendedName>
        <fullName evidence="2">DNA-directed RNA polymerases I, II, and III subunit RPABC1</fullName>
    </recommendedName>
    <alternativeName>
        <fullName evidence="7">RPB5 homolog</fullName>
    </alternativeName>
</protein>
<dbReference type="GO" id="GO:0003899">
    <property type="term" value="F:DNA-directed RNA polymerase activity"/>
    <property type="evidence" value="ECO:0007669"/>
    <property type="project" value="InterPro"/>
</dbReference>
<dbReference type="GO" id="GO:0003677">
    <property type="term" value="F:DNA binding"/>
    <property type="evidence" value="ECO:0007669"/>
    <property type="project" value="InterPro"/>
</dbReference>
<dbReference type="GO" id="GO:0042797">
    <property type="term" value="P:tRNA transcription by RNA polymerase III"/>
    <property type="evidence" value="ECO:0007669"/>
    <property type="project" value="TreeGrafter"/>
</dbReference>
<dbReference type="Gene3D" id="3.90.940.20">
    <property type="entry name" value="RPB5-like RNA polymerase subunit"/>
    <property type="match status" value="1"/>
</dbReference>
<dbReference type="InterPro" id="IPR036710">
    <property type="entry name" value="RNA_pol_Rpb5_N_sf"/>
</dbReference>
<comment type="subcellular location">
    <subcellularLocation>
        <location evidence="1">Nucleus</location>
    </subcellularLocation>
</comment>
<comment type="subunit">
    <text evidence="9">Component of the RNA polymerase I (Pol I), RNA polymerase II (Pol II) and RNA polymerase III (Pol III) complexes consisting of at least 13, 12 and 17 subunits, respectively. In RNA Pol II, this subunit is present in 2-fold molar excess over the other subunits.</text>
</comment>
<dbReference type="PANTHER" id="PTHR10535:SF0">
    <property type="entry name" value="DNA-DIRECTED RNA POLYMERASES I, II, AND III SUBUNIT RPABC1"/>
    <property type="match status" value="1"/>
</dbReference>
<dbReference type="GO" id="GO:0005736">
    <property type="term" value="C:RNA polymerase I complex"/>
    <property type="evidence" value="ECO:0007669"/>
    <property type="project" value="TreeGrafter"/>
</dbReference>
<accession>A0A6A7GBA5</accession>
<comment type="function">
    <text evidence="8">DNA-dependent RNA polymerase catalyzes the transcription of DNA into RNA using the four ribonucleoside triphosphates as substrates. Common component of RNA polymerases I, II and III which synthesize ribosomal RNA precursors, mRNA precursors and many functional non-coding RNAs, and small RNAs, such as 5S rRNA and tRNAs, respectively. Pol II is the central component of the basal RNA polymerase II transcription machinery. Pols are composed of mobile elements that move relative to each other. In Pol II, RPB5 is part of the lower jaw surrounding the central large cleft and thought to grab the incoming DNA template. Seems to be the major component in this process.</text>
</comment>
<dbReference type="Pfam" id="PF01191">
    <property type="entry name" value="RNA_pol_Rpb5_C"/>
    <property type="match status" value="1"/>
</dbReference>
<evidence type="ECO:0000313" key="12">
    <source>
        <dbReference type="EMBL" id="LAC27493.1"/>
    </source>
</evidence>
<dbReference type="FunFam" id="3.40.1340.10:FF:000001">
    <property type="entry name" value="DNA-directed RNA polymerases I, II, and III subunit RPABC1"/>
    <property type="match status" value="1"/>
</dbReference>
<dbReference type="InterPro" id="IPR014381">
    <property type="entry name" value="Arch_Rpo5/euc_Rpb5"/>
</dbReference>
<dbReference type="InterPro" id="IPR035913">
    <property type="entry name" value="RPB5-like_sf"/>
</dbReference>
<evidence type="ECO:0000256" key="3">
    <source>
        <dbReference type="ARBA" id="ARBA00022478"/>
    </source>
</evidence>
<proteinExistence type="evidence at transcript level"/>
<dbReference type="HAMAP" id="MF_00025">
    <property type="entry name" value="RNApol_Rpo5_RPB5"/>
    <property type="match status" value="1"/>
</dbReference>
<evidence type="ECO:0000256" key="9">
    <source>
        <dbReference type="ARBA" id="ARBA00064429"/>
    </source>
</evidence>
<dbReference type="GO" id="GO:0005666">
    <property type="term" value="C:RNA polymerase III complex"/>
    <property type="evidence" value="ECO:0007669"/>
    <property type="project" value="TreeGrafter"/>
</dbReference>
<dbReference type="InterPro" id="IPR000783">
    <property type="entry name" value="RNA_pol_subH/Rpb5_C"/>
</dbReference>
<keyword evidence="3 12" id="KW-0240">DNA-directed RNA polymerase</keyword>
<dbReference type="GO" id="GO:0006366">
    <property type="term" value="P:transcription by RNA polymerase II"/>
    <property type="evidence" value="ECO:0007669"/>
    <property type="project" value="TreeGrafter"/>
</dbReference>
<dbReference type="AlphaFoldDB" id="A0A6A7GBA5"/>
<dbReference type="EMBL" id="IACT01008381">
    <property type="protein sequence ID" value="LAC27493.1"/>
    <property type="molecule type" value="mRNA"/>
</dbReference>
<evidence type="ECO:0000256" key="7">
    <source>
        <dbReference type="ARBA" id="ARBA00032836"/>
    </source>
</evidence>
<evidence type="ECO:0000256" key="1">
    <source>
        <dbReference type="ARBA" id="ARBA00004123"/>
    </source>
</evidence>
<dbReference type="GO" id="GO:0006362">
    <property type="term" value="P:transcription elongation by RNA polymerase I"/>
    <property type="evidence" value="ECO:0007669"/>
    <property type="project" value="TreeGrafter"/>
</dbReference>
<evidence type="ECO:0000259" key="11">
    <source>
        <dbReference type="Pfam" id="PF03871"/>
    </source>
</evidence>
<keyword evidence="4" id="KW-0804">Transcription</keyword>
<dbReference type="FunFam" id="3.90.940.20:FF:000001">
    <property type="entry name" value="DNA-directed RNA polymerases I, II, and III subunit RPABC1"/>
    <property type="match status" value="1"/>
</dbReference>